<gene>
    <name evidence="12" type="ORF">EV420DRAFT_132262</name>
</gene>
<feature type="compositionally biased region" description="Basic and acidic residues" evidence="9">
    <location>
        <begin position="445"/>
        <end position="456"/>
    </location>
</feature>
<evidence type="ECO:0000313" key="12">
    <source>
        <dbReference type="EMBL" id="KAK0461827.1"/>
    </source>
</evidence>
<feature type="domain" description="Major facilitator superfamily (MFS) profile" evidence="11">
    <location>
        <begin position="1"/>
        <end position="421"/>
    </location>
</feature>
<dbReference type="PROSITE" id="PS00217">
    <property type="entry name" value="SUGAR_TRANSPORT_2"/>
    <property type="match status" value="1"/>
</dbReference>
<evidence type="ECO:0000256" key="3">
    <source>
        <dbReference type="ARBA" id="ARBA00022448"/>
    </source>
</evidence>
<proteinExistence type="inferred from homology"/>
<feature type="region of interest" description="Disordered" evidence="9">
    <location>
        <begin position="445"/>
        <end position="467"/>
    </location>
</feature>
<protein>
    <submittedName>
        <fullName evidence="12">General substrate transporter</fullName>
    </submittedName>
</protein>
<keyword evidence="3 8" id="KW-0813">Transport</keyword>
<dbReference type="NCBIfam" id="TIGR00879">
    <property type="entry name" value="SP"/>
    <property type="match status" value="1"/>
</dbReference>
<evidence type="ECO:0000256" key="6">
    <source>
        <dbReference type="ARBA" id="ARBA00023136"/>
    </source>
</evidence>
<feature type="transmembrane region" description="Helical" evidence="10">
    <location>
        <begin position="368"/>
        <end position="387"/>
    </location>
</feature>
<keyword evidence="4 10" id="KW-0812">Transmembrane</keyword>
<feature type="transmembrane region" description="Helical" evidence="10">
    <location>
        <begin position="147"/>
        <end position="164"/>
    </location>
</feature>
<comment type="catalytic activity">
    <reaction evidence="7">
        <text>myo-inositol(out) + H(+)(out) = myo-inositol(in) + H(+)(in)</text>
        <dbReference type="Rhea" id="RHEA:60364"/>
        <dbReference type="ChEBI" id="CHEBI:15378"/>
        <dbReference type="ChEBI" id="CHEBI:17268"/>
    </reaction>
</comment>
<dbReference type="InterPro" id="IPR020846">
    <property type="entry name" value="MFS_dom"/>
</dbReference>
<dbReference type="Gene3D" id="1.20.1250.20">
    <property type="entry name" value="MFS general substrate transporter like domains"/>
    <property type="match status" value="1"/>
</dbReference>
<comment type="subcellular location">
    <subcellularLocation>
        <location evidence="1">Membrane</location>
        <topology evidence="1">Multi-pass membrane protein</topology>
    </subcellularLocation>
</comment>
<dbReference type="InterPro" id="IPR005828">
    <property type="entry name" value="MFS_sugar_transport-like"/>
</dbReference>
<keyword evidence="5 10" id="KW-1133">Transmembrane helix</keyword>
<dbReference type="EMBL" id="JAUEPS010000010">
    <property type="protein sequence ID" value="KAK0461827.1"/>
    <property type="molecule type" value="Genomic_DNA"/>
</dbReference>
<dbReference type="AlphaFoldDB" id="A0AA39NA29"/>
<comment type="caution">
    <text evidence="12">The sequence shown here is derived from an EMBL/GenBank/DDBJ whole genome shotgun (WGS) entry which is preliminary data.</text>
</comment>
<organism evidence="12 13">
    <name type="scientific">Armillaria tabescens</name>
    <name type="common">Ringless honey mushroom</name>
    <name type="synonym">Agaricus tabescens</name>
    <dbReference type="NCBI Taxonomy" id="1929756"/>
    <lineage>
        <taxon>Eukaryota</taxon>
        <taxon>Fungi</taxon>
        <taxon>Dikarya</taxon>
        <taxon>Basidiomycota</taxon>
        <taxon>Agaricomycotina</taxon>
        <taxon>Agaricomycetes</taxon>
        <taxon>Agaricomycetidae</taxon>
        <taxon>Agaricales</taxon>
        <taxon>Marasmiineae</taxon>
        <taxon>Physalacriaceae</taxon>
        <taxon>Desarmillaria</taxon>
    </lineage>
</organism>
<comment type="similarity">
    <text evidence="2 8">Belongs to the major facilitator superfamily. Sugar transporter (TC 2.A.1.1) family.</text>
</comment>
<evidence type="ECO:0000256" key="4">
    <source>
        <dbReference type="ARBA" id="ARBA00022692"/>
    </source>
</evidence>
<keyword evidence="13" id="KW-1185">Reference proteome</keyword>
<evidence type="ECO:0000256" key="9">
    <source>
        <dbReference type="SAM" id="MobiDB-lite"/>
    </source>
</evidence>
<name>A0AA39NA29_ARMTA</name>
<dbReference type="SUPFAM" id="SSF103473">
    <property type="entry name" value="MFS general substrate transporter"/>
    <property type="match status" value="1"/>
</dbReference>
<evidence type="ECO:0000256" key="2">
    <source>
        <dbReference type="ARBA" id="ARBA00010992"/>
    </source>
</evidence>
<dbReference type="InterPro" id="IPR005829">
    <property type="entry name" value="Sugar_transporter_CS"/>
</dbReference>
<dbReference type="PROSITE" id="PS50850">
    <property type="entry name" value="MFS"/>
    <property type="match status" value="1"/>
</dbReference>
<dbReference type="GeneID" id="85352266"/>
<dbReference type="GO" id="GO:0005351">
    <property type="term" value="F:carbohydrate:proton symporter activity"/>
    <property type="evidence" value="ECO:0007669"/>
    <property type="project" value="TreeGrafter"/>
</dbReference>
<dbReference type="InterPro" id="IPR036259">
    <property type="entry name" value="MFS_trans_sf"/>
</dbReference>
<evidence type="ECO:0000256" key="8">
    <source>
        <dbReference type="RuleBase" id="RU003346"/>
    </source>
</evidence>
<dbReference type="InterPro" id="IPR003663">
    <property type="entry name" value="Sugar/inositol_transpt"/>
</dbReference>
<evidence type="ECO:0000256" key="5">
    <source>
        <dbReference type="ARBA" id="ARBA00022989"/>
    </source>
</evidence>
<feature type="transmembrane region" description="Helical" evidence="10">
    <location>
        <begin position="301"/>
        <end position="320"/>
    </location>
</feature>
<keyword evidence="6 10" id="KW-0472">Membrane</keyword>
<feature type="transmembrane region" description="Helical" evidence="10">
    <location>
        <begin position="74"/>
        <end position="101"/>
    </location>
</feature>
<feature type="transmembrane region" description="Helical" evidence="10">
    <location>
        <begin position="332"/>
        <end position="356"/>
    </location>
</feature>
<dbReference type="Proteomes" id="UP001175211">
    <property type="component" value="Unassembled WGS sequence"/>
</dbReference>
<feature type="transmembrane region" description="Helical" evidence="10">
    <location>
        <begin position="15"/>
        <end position="34"/>
    </location>
</feature>
<accession>A0AA39NA29</accession>
<evidence type="ECO:0000313" key="13">
    <source>
        <dbReference type="Proteomes" id="UP001175211"/>
    </source>
</evidence>
<feature type="transmembrane region" description="Helical" evidence="10">
    <location>
        <begin position="235"/>
        <end position="258"/>
    </location>
</feature>
<dbReference type="PANTHER" id="PTHR48022">
    <property type="entry name" value="PLASTIDIC GLUCOSE TRANSPORTER 4"/>
    <property type="match status" value="1"/>
</dbReference>
<evidence type="ECO:0000259" key="11">
    <source>
        <dbReference type="PROSITE" id="PS50850"/>
    </source>
</evidence>
<feature type="transmembrane region" description="Helical" evidence="10">
    <location>
        <begin position="399"/>
        <end position="417"/>
    </location>
</feature>
<dbReference type="RefSeq" id="XP_060333565.1">
    <property type="nucleotide sequence ID" value="XM_060468718.1"/>
</dbReference>
<dbReference type="FunFam" id="1.20.1250.20:FF:000134">
    <property type="entry name" value="MFS sugar transporter protein"/>
    <property type="match status" value="1"/>
</dbReference>
<dbReference type="GO" id="GO:0016020">
    <property type="term" value="C:membrane"/>
    <property type="evidence" value="ECO:0007669"/>
    <property type="project" value="UniProtKB-SubCell"/>
</dbReference>
<reference evidence="12" key="1">
    <citation type="submission" date="2023-06" db="EMBL/GenBank/DDBJ databases">
        <authorList>
            <consortium name="Lawrence Berkeley National Laboratory"/>
            <person name="Ahrendt S."/>
            <person name="Sahu N."/>
            <person name="Indic B."/>
            <person name="Wong-Bajracharya J."/>
            <person name="Merenyi Z."/>
            <person name="Ke H.-M."/>
            <person name="Monk M."/>
            <person name="Kocsube S."/>
            <person name="Drula E."/>
            <person name="Lipzen A."/>
            <person name="Balint B."/>
            <person name="Henrissat B."/>
            <person name="Andreopoulos B."/>
            <person name="Martin F.M."/>
            <person name="Harder C.B."/>
            <person name="Rigling D."/>
            <person name="Ford K.L."/>
            <person name="Foster G.D."/>
            <person name="Pangilinan J."/>
            <person name="Papanicolaou A."/>
            <person name="Barry K."/>
            <person name="LaButti K."/>
            <person name="Viragh M."/>
            <person name="Koriabine M."/>
            <person name="Yan M."/>
            <person name="Riley R."/>
            <person name="Champramary S."/>
            <person name="Plett K.L."/>
            <person name="Tsai I.J."/>
            <person name="Slot J."/>
            <person name="Sipos G."/>
            <person name="Plett J."/>
            <person name="Nagy L.G."/>
            <person name="Grigoriev I.V."/>
        </authorList>
    </citation>
    <scope>NUCLEOTIDE SEQUENCE</scope>
    <source>
        <strain evidence="12">CCBAS 213</strain>
    </source>
</reference>
<dbReference type="InterPro" id="IPR050360">
    <property type="entry name" value="MFS_Sugar_Transporters"/>
</dbReference>
<dbReference type="PANTHER" id="PTHR48022:SF2">
    <property type="entry name" value="PLASTIDIC GLUCOSE TRANSPORTER 4"/>
    <property type="match status" value="1"/>
</dbReference>
<dbReference type="Pfam" id="PF00083">
    <property type="entry name" value="Sugar_tr"/>
    <property type="match status" value="1"/>
</dbReference>
<dbReference type="PRINTS" id="PR00171">
    <property type="entry name" value="SUGRTRNSPORT"/>
</dbReference>
<evidence type="ECO:0000256" key="10">
    <source>
        <dbReference type="SAM" id="Phobius"/>
    </source>
</evidence>
<feature type="transmembrane region" description="Helical" evidence="10">
    <location>
        <begin position="113"/>
        <end position="135"/>
    </location>
</feature>
<feature type="transmembrane region" description="Helical" evidence="10">
    <location>
        <begin position="270"/>
        <end position="289"/>
    </location>
</feature>
<sequence length="488" mass="53632">MDDFGRTFGTLDSTVQGLLVSIILIPAAIVSFGSGSIADRLSRTHAICLGCAIYGLGSLVCSLCGLYSQSQKSALVMLFFGRCICGAGEGVFLSAVTIYTIEVSPVHARGRMGCIVQLFICIGIMAGYFVCYGSINIQGSFSWRLPWVLQCFTCASLAMAVRFIPHSPRWLMLAGRRDAAHAAMRRLGIDEDVLFGIIEEKLNNEQGREKSMGGWRQSIKQFKEAFAPELRGRTILALFMLGVQQLAGIDGLLYYAPVLFKQAGLSTENATFLASGITGIVNVVFTIVGQTLSDKWGRVPSIMIGGVFMALAMTIIGILYSLPSLNRSGQYAVIAFIYVYVIAFIMSWAILMRVWVSESQPLRTRATVSSLALTLNWGVNFVIAFTTPVFLGHAPSGPYFLWGAATWFAIGIFWVWMPETKGTSIDREGQDLSLKARVPWARLQRGKDKNKPEIKRPPYSRRGTSWTLAGDEVENKDDTVARLDEEVL</sequence>
<feature type="transmembrane region" description="Helical" evidence="10">
    <location>
        <begin position="46"/>
        <end position="68"/>
    </location>
</feature>
<evidence type="ECO:0000256" key="1">
    <source>
        <dbReference type="ARBA" id="ARBA00004141"/>
    </source>
</evidence>
<evidence type="ECO:0000256" key="7">
    <source>
        <dbReference type="ARBA" id="ARBA00049119"/>
    </source>
</evidence>